<feature type="transmembrane region" description="Helical" evidence="1">
    <location>
        <begin position="24"/>
        <end position="57"/>
    </location>
</feature>
<evidence type="ECO:0000256" key="1">
    <source>
        <dbReference type="SAM" id="Phobius"/>
    </source>
</evidence>
<dbReference type="Proteomes" id="UP000319094">
    <property type="component" value="Unassembled WGS sequence"/>
</dbReference>
<sequence>MTDATDDHDTQPRMSKQGVAGHAVATAALAGIGVIAFAVPLASVVCAIAAIIAAFAGRADFRAHPELRGAGLAVFGLTVGVVVVVLQALPWFAGIQPLLALPMTPSG</sequence>
<keyword evidence="1" id="KW-0472">Membrane</keyword>
<keyword evidence="3" id="KW-1185">Reference proteome</keyword>
<accession>A0A542Y5U3</accession>
<reference evidence="2 3" key="1">
    <citation type="submission" date="2019-06" db="EMBL/GenBank/DDBJ databases">
        <title>Sequencing the genomes of 1000 actinobacteria strains.</title>
        <authorList>
            <person name="Klenk H.-P."/>
        </authorList>
    </citation>
    <scope>NUCLEOTIDE SEQUENCE [LARGE SCALE GENOMIC DNA]</scope>
    <source>
        <strain evidence="2 3">DSM 8803</strain>
    </source>
</reference>
<keyword evidence="1" id="KW-1133">Transmembrane helix</keyword>
<dbReference type="EMBL" id="VFON01000001">
    <property type="protein sequence ID" value="TQL43427.1"/>
    <property type="molecule type" value="Genomic_DNA"/>
</dbReference>
<protein>
    <recommendedName>
        <fullName evidence="4">DUF4190 domain-containing protein</fullName>
    </recommendedName>
</protein>
<keyword evidence="1" id="KW-0812">Transmembrane</keyword>
<evidence type="ECO:0000313" key="2">
    <source>
        <dbReference type="EMBL" id="TQL43427.1"/>
    </source>
</evidence>
<dbReference type="AlphaFoldDB" id="A0A542Y5U3"/>
<proteinExistence type="predicted"/>
<name>A0A542Y5U3_9MICO</name>
<evidence type="ECO:0008006" key="4">
    <source>
        <dbReference type="Google" id="ProtNLM"/>
    </source>
</evidence>
<dbReference type="RefSeq" id="WP_141886745.1">
    <property type="nucleotide sequence ID" value="NZ_BAAAUY010000010.1"/>
</dbReference>
<comment type="caution">
    <text evidence="2">The sequence shown here is derived from an EMBL/GenBank/DDBJ whole genome shotgun (WGS) entry which is preliminary data.</text>
</comment>
<evidence type="ECO:0000313" key="3">
    <source>
        <dbReference type="Proteomes" id="UP000319094"/>
    </source>
</evidence>
<feature type="transmembrane region" description="Helical" evidence="1">
    <location>
        <begin position="69"/>
        <end position="93"/>
    </location>
</feature>
<gene>
    <name evidence="2" type="ORF">FB468_1448</name>
</gene>
<organism evidence="2 3">
    <name type="scientific">Leucobacter komagatae</name>
    <dbReference type="NCBI Taxonomy" id="55969"/>
    <lineage>
        <taxon>Bacteria</taxon>
        <taxon>Bacillati</taxon>
        <taxon>Actinomycetota</taxon>
        <taxon>Actinomycetes</taxon>
        <taxon>Micrococcales</taxon>
        <taxon>Microbacteriaceae</taxon>
        <taxon>Leucobacter</taxon>
    </lineage>
</organism>